<feature type="region of interest" description="Disordered" evidence="1">
    <location>
        <begin position="472"/>
        <end position="497"/>
    </location>
</feature>
<dbReference type="OrthoDB" id="3350812at2759"/>
<dbReference type="KEGG" id="sla:SERLADRAFT_433479"/>
<sequence>MIVPRAIDALRVTYDASDPLVAALFLDGSPVIPGKFCQAQVHHPDHQSDEPRICLPKIFSGGFFLSIRVERSNERRLLFILPANKFAMISAPETSRLPSERTSIWQRAINAGKPSNCPLDVHPLDSLPADLYQMINVASVVSYLQTVKYFKGMISPLARFFEADHSVEKIGWAPLIVVSFTIWIFDYSLTFDQEVRHIWIRSWGLVETFFFGSRYIPLLGLLTDFYCEFSRTLMFDLFERALPVTFMPYHETSCRPWYDAASWLNTFGIWAAEGLILLRTYALYQCSRKLLIAFILYISVAEVATILIEIHELRSIQYAPSFERTPRCFVAAGSRIFGINYGMLLVFELIIMSLTIYQYFRHHRSSRHQLLNTVYQDGISYIVCLACLSTVNVLVFVVAPSEYSGLLDTFQLAMHSVLSSHVLFNLRDMTRLSTLGPNRLTITSIFSQLTFGSRTDDDETYHWPHNVPLEHCNGSHRQSRPGVGPEATQSGVDNEETWTGIIEVPRIPV</sequence>
<feature type="transmembrane region" description="Helical" evidence="2">
    <location>
        <begin position="339"/>
        <end position="357"/>
    </location>
</feature>
<gene>
    <name evidence="4" type="ORF">SERLADRAFT_433479</name>
</gene>
<accession>F8NIF3</accession>
<evidence type="ECO:0000256" key="2">
    <source>
        <dbReference type="SAM" id="Phobius"/>
    </source>
</evidence>
<keyword evidence="2" id="KW-1133">Transmembrane helix</keyword>
<dbReference type="RefSeq" id="XP_007313744.1">
    <property type="nucleotide sequence ID" value="XM_007313682.1"/>
</dbReference>
<organism>
    <name type="scientific">Serpula lacrymans var. lacrymans (strain S7.9)</name>
    <name type="common">Dry rot fungus</name>
    <dbReference type="NCBI Taxonomy" id="578457"/>
    <lineage>
        <taxon>Eukaryota</taxon>
        <taxon>Fungi</taxon>
        <taxon>Dikarya</taxon>
        <taxon>Basidiomycota</taxon>
        <taxon>Agaricomycotina</taxon>
        <taxon>Agaricomycetes</taxon>
        <taxon>Agaricomycetidae</taxon>
        <taxon>Boletales</taxon>
        <taxon>Coniophorineae</taxon>
        <taxon>Serpulaceae</taxon>
        <taxon>Serpula</taxon>
    </lineage>
</organism>
<dbReference type="GeneID" id="18814197"/>
<feature type="transmembrane region" description="Helical" evidence="2">
    <location>
        <begin position="378"/>
        <end position="399"/>
    </location>
</feature>
<reference evidence="4" key="1">
    <citation type="submission" date="2011-04" db="EMBL/GenBank/DDBJ databases">
        <title>Evolution of plant cell wall degrading machinery underlies the functional diversity of forest fungi.</title>
        <authorList>
            <consortium name="US DOE Joint Genome Institute (JGI-PGF)"/>
            <person name="Eastwood D.C."/>
            <person name="Floudas D."/>
            <person name="Binder M."/>
            <person name="Majcherczyk A."/>
            <person name="Schneider P."/>
            <person name="Aerts A."/>
            <person name="Asiegbu F.O."/>
            <person name="Baker S.E."/>
            <person name="Barry K."/>
            <person name="Bendiksby M."/>
            <person name="Blumentritt M."/>
            <person name="Coutinho P.M."/>
            <person name="Cullen D."/>
            <person name="Cullen D."/>
            <person name="Gathman A."/>
            <person name="Goodell B."/>
            <person name="Henrissat B."/>
            <person name="Ihrmark K."/>
            <person name="Kauserud H."/>
            <person name="Kohler A."/>
            <person name="LaButti K."/>
            <person name="Lapidus A."/>
            <person name="Lavin J.L."/>
            <person name="Lee Y.-H."/>
            <person name="Lindquist E."/>
            <person name="Lilly W."/>
            <person name="Lucas S."/>
            <person name="Morin E."/>
            <person name="Murat C."/>
            <person name="Oguiza J.A."/>
            <person name="Park J."/>
            <person name="Pisabarro A.G."/>
            <person name="Riley R."/>
            <person name="Rosling A."/>
            <person name="Salamov A."/>
            <person name="Schmidt O."/>
            <person name="Schmutz J."/>
            <person name="Skrede I."/>
            <person name="Stenlid J."/>
            <person name="Wiebenga A."/>
            <person name="Xie X."/>
            <person name="Kues U."/>
            <person name="Hibbett D.S."/>
            <person name="Hoffmeister D."/>
            <person name="Hogberg N."/>
            <person name="Martin F."/>
            <person name="Grigoriev I.V."/>
            <person name="Watkinson S.C."/>
        </authorList>
    </citation>
    <scope>NUCLEOTIDE SEQUENCE</scope>
    <source>
        <strain evidence="4">S7.9</strain>
    </source>
</reference>
<keyword evidence="2" id="KW-0812">Transmembrane</keyword>
<feature type="transmembrane region" description="Helical" evidence="2">
    <location>
        <begin position="290"/>
        <end position="308"/>
    </location>
</feature>
<keyword evidence="2" id="KW-0472">Membrane</keyword>
<dbReference type="HOGENOM" id="CLU_565201_0_0_1"/>
<dbReference type="Proteomes" id="UP000008064">
    <property type="component" value="Unassembled WGS sequence"/>
</dbReference>
<feature type="transmembrane region" description="Helical" evidence="2">
    <location>
        <begin position="260"/>
        <end position="278"/>
    </location>
</feature>
<proteinExistence type="predicted"/>
<dbReference type="InterPro" id="IPR045340">
    <property type="entry name" value="DUF6533"/>
</dbReference>
<dbReference type="Pfam" id="PF20151">
    <property type="entry name" value="DUF6533"/>
    <property type="match status" value="1"/>
</dbReference>
<evidence type="ECO:0000259" key="3">
    <source>
        <dbReference type="Pfam" id="PF20151"/>
    </source>
</evidence>
<evidence type="ECO:0000256" key="1">
    <source>
        <dbReference type="SAM" id="MobiDB-lite"/>
    </source>
</evidence>
<dbReference type="EMBL" id="GL945429">
    <property type="protein sequence ID" value="EGO29502.1"/>
    <property type="molecule type" value="Genomic_DNA"/>
</dbReference>
<evidence type="ECO:0000313" key="4">
    <source>
        <dbReference type="EMBL" id="EGO29502.1"/>
    </source>
</evidence>
<protein>
    <recommendedName>
        <fullName evidence="3">DUF6533 domain-containing protein</fullName>
    </recommendedName>
</protein>
<dbReference type="AlphaFoldDB" id="F8NIF3"/>
<feature type="domain" description="DUF6533" evidence="3">
    <location>
        <begin position="176"/>
        <end position="219"/>
    </location>
</feature>
<name>F8NIF3_SERL9</name>